<dbReference type="SUPFAM" id="SSF46689">
    <property type="entry name" value="Homeodomain-like"/>
    <property type="match status" value="1"/>
</dbReference>
<reference evidence="8 9" key="1">
    <citation type="journal article" date="2010" name="Nature">
        <title>Genome sequencing and analysis of the model grass Brachypodium distachyon.</title>
        <authorList>
            <consortium name="International Brachypodium Initiative"/>
        </authorList>
    </citation>
    <scope>NUCLEOTIDE SEQUENCE [LARGE SCALE GENOMIC DNA]</scope>
    <source>
        <strain evidence="8 9">Bd21</strain>
    </source>
</reference>
<dbReference type="PANTHER" id="PTHR44042">
    <property type="entry name" value="DUPLICATED HOMEODOMAIN-LIKE SUPERFAMILY PROTEIN-RELATED"/>
    <property type="match status" value="1"/>
</dbReference>
<dbReference type="InterPro" id="IPR056195">
    <property type="entry name" value="HTH_70"/>
</dbReference>
<dbReference type="Pfam" id="PF23671">
    <property type="entry name" value="HTH_70"/>
    <property type="match status" value="1"/>
</dbReference>
<evidence type="ECO:0000256" key="2">
    <source>
        <dbReference type="ARBA" id="ARBA00023125"/>
    </source>
</evidence>
<keyword evidence="2" id="KW-0238">DNA-binding</keyword>
<dbReference type="SMART" id="SM00717">
    <property type="entry name" value="SANT"/>
    <property type="match status" value="1"/>
</dbReference>
<dbReference type="EMBL" id="CM000880">
    <property type="protein sequence ID" value="KQK23260.1"/>
    <property type="molecule type" value="Genomic_DNA"/>
</dbReference>
<feature type="region of interest" description="Disordered" evidence="5">
    <location>
        <begin position="273"/>
        <end position="294"/>
    </location>
</feature>
<dbReference type="PANTHER" id="PTHR44042:SF36">
    <property type="entry name" value="HTH MYB-TYPE DOMAIN-CONTAINING PROTEIN"/>
    <property type="match status" value="1"/>
</dbReference>
<evidence type="ECO:0000259" key="7">
    <source>
        <dbReference type="PROSITE" id="PS51294"/>
    </source>
</evidence>
<dbReference type="GO" id="GO:0003677">
    <property type="term" value="F:DNA binding"/>
    <property type="evidence" value="ECO:0007669"/>
    <property type="project" value="UniProtKB-KW"/>
</dbReference>
<evidence type="ECO:0000256" key="1">
    <source>
        <dbReference type="ARBA" id="ARBA00023015"/>
    </source>
</evidence>
<keyword evidence="10" id="KW-1185">Reference proteome</keyword>
<dbReference type="CDD" id="cd00167">
    <property type="entry name" value="SANT"/>
    <property type="match status" value="1"/>
</dbReference>
<dbReference type="Gramene" id="KQK23260">
    <property type="protein sequence ID" value="KQK23260"/>
    <property type="gene ID" value="BRADI_1g72300v3"/>
</dbReference>
<dbReference type="Proteomes" id="UP000008810">
    <property type="component" value="Chromosome 1"/>
</dbReference>
<dbReference type="EnsemblPlants" id="KQK23260">
    <property type="protein sequence ID" value="KQK23260"/>
    <property type="gene ID" value="BRADI_1g72300v3"/>
</dbReference>
<evidence type="ECO:0000256" key="5">
    <source>
        <dbReference type="SAM" id="MobiDB-lite"/>
    </source>
</evidence>
<evidence type="ECO:0000256" key="4">
    <source>
        <dbReference type="ARBA" id="ARBA00023242"/>
    </source>
</evidence>
<dbReference type="InterPro" id="IPR017884">
    <property type="entry name" value="SANT_dom"/>
</dbReference>
<evidence type="ECO:0000256" key="3">
    <source>
        <dbReference type="ARBA" id="ARBA00023163"/>
    </source>
</evidence>
<reference evidence="9" key="3">
    <citation type="submission" date="2018-08" db="UniProtKB">
        <authorList>
            <consortium name="EnsemblPlants"/>
        </authorList>
    </citation>
    <scope>IDENTIFICATION</scope>
    <source>
        <strain evidence="9">cv. Bd21</strain>
    </source>
</reference>
<feature type="domain" description="SANT" evidence="6">
    <location>
        <begin position="206"/>
        <end position="254"/>
    </location>
</feature>
<accession>A0A0Q3KFN3</accession>
<dbReference type="InterPro" id="IPR001005">
    <property type="entry name" value="SANT/Myb"/>
</dbReference>
<dbReference type="AlphaFoldDB" id="A0A0Q3KFN3"/>
<dbReference type="InParanoid" id="A0A0Q3KFN3"/>
<proteinExistence type="predicted"/>
<evidence type="ECO:0000313" key="9">
    <source>
        <dbReference type="EnsemblPlants" id="KQK23260"/>
    </source>
</evidence>
<protein>
    <submittedName>
        <fullName evidence="8 9">Uncharacterized protein</fullName>
    </submittedName>
</protein>
<dbReference type="PROSITE" id="PS51293">
    <property type="entry name" value="SANT"/>
    <property type="match status" value="1"/>
</dbReference>
<sequence length="342" mass="39502">MARSLRDWWTRRSQVFARGVGTSAVRYPRSRVHTICCVLHTPYSSQITMDPRENQEWTSYEVEEARSIIARLNSNNCSYHGNNHDKNKKHNIMLELQAKFPWKTIKQVKDLYLDLVVEMHMMQCQQKEYGCVDGKHVNICTFHGHVKKNFGVPEEQEVSMDHKDFSFGFTSGHVGIMETMKEVPMLGENKMPIHQPVVAPCARRFWTTDEHRLFLQGLNACGRGKWRNISMNFVTTKTPAQIASHAQKYFKRIEGKGSGTQRYSIHDVELGNNDPWKTEDSSRPTKRSCMSMPTSSFLQVPSTSFVTMDNMAQFKFPSLKKTTQLVQSEKHMMDSVADPWRS</sequence>
<evidence type="ECO:0000313" key="8">
    <source>
        <dbReference type="EMBL" id="KQK23260.1"/>
    </source>
</evidence>
<keyword evidence="4" id="KW-0539">Nucleus</keyword>
<dbReference type="InterPro" id="IPR009057">
    <property type="entry name" value="Homeodomain-like_sf"/>
</dbReference>
<dbReference type="STRING" id="15368.A0A0Q3KFN3"/>
<dbReference type="ExpressionAtlas" id="A0A0Q3KFN3">
    <property type="expression patterns" value="baseline"/>
</dbReference>
<gene>
    <name evidence="8" type="ORF">BRADI_1g72300v3</name>
</gene>
<dbReference type="Gene3D" id="1.10.10.60">
    <property type="entry name" value="Homeodomain-like"/>
    <property type="match status" value="1"/>
</dbReference>
<evidence type="ECO:0000259" key="6">
    <source>
        <dbReference type="PROSITE" id="PS51293"/>
    </source>
</evidence>
<dbReference type="InterPro" id="IPR017930">
    <property type="entry name" value="Myb_dom"/>
</dbReference>
<dbReference type="FunCoup" id="A0A0Q3KFN3">
    <property type="interactions" value="814"/>
</dbReference>
<dbReference type="NCBIfam" id="TIGR01557">
    <property type="entry name" value="myb_SHAQKYF"/>
    <property type="match status" value="1"/>
</dbReference>
<dbReference type="InterPro" id="IPR006447">
    <property type="entry name" value="Myb_dom_plants"/>
</dbReference>
<reference evidence="8" key="2">
    <citation type="submission" date="2017-06" db="EMBL/GenBank/DDBJ databases">
        <title>WGS assembly of Brachypodium distachyon.</title>
        <authorList>
            <consortium name="The International Brachypodium Initiative"/>
            <person name="Lucas S."/>
            <person name="Harmon-Smith M."/>
            <person name="Lail K."/>
            <person name="Tice H."/>
            <person name="Grimwood J."/>
            <person name="Bruce D."/>
            <person name="Barry K."/>
            <person name="Shu S."/>
            <person name="Lindquist E."/>
            <person name="Wang M."/>
            <person name="Pitluck S."/>
            <person name="Vogel J.P."/>
            <person name="Garvin D.F."/>
            <person name="Mockler T.C."/>
            <person name="Schmutz J."/>
            <person name="Rokhsar D."/>
            <person name="Bevan M.W."/>
        </authorList>
    </citation>
    <scope>NUCLEOTIDE SEQUENCE</scope>
    <source>
        <strain evidence="8">Bd21</strain>
    </source>
</reference>
<dbReference type="PROSITE" id="PS51294">
    <property type="entry name" value="HTH_MYB"/>
    <property type="match status" value="1"/>
</dbReference>
<name>A0A0Q3KFN3_BRADI</name>
<evidence type="ECO:0000313" key="10">
    <source>
        <dbReference type="Proteomes" id="UP000008810"/>
    </source>
</evidence>
<dbReference type="OrthoDB" id="627701at2759"/>
<keyword evidence="3" id="KW-0804">Transcription</keyword>
<dbReference type="Pfam" id="PF00249">
    <property type="entry name" value="Myb_DNA-binding"/>
    <property type="match status" value="1"/>
</dbReference>
<organism evidence="8">
    <name type="scientific">Brachypodium distachyon</name>
    <name type="common">Purple false brome</name>
    <name type="synonym">Trachynia distachya</name>
    <dbReference type="NCBI Taxonomy" id="15368"/>
    <lineage>
        <taxon>Eukaryota</taxon>
        <taxon>Viridiplantae</taxon>
        <taxon>Streptophyta</taxon>
        <taxon>Embryophyta</taxon>
        <taxon>Tracheophyta</taxon>
        <taxon>Spermatophyta</taxon>
        <taxon>Magnoliopsida</taxon>
        <taxon>Liliopsida</taxon>
        <taxon>Poales</taxon>
        <taxon>Poaceae</taxon>
        <taxon>BOP clade</taxon>
        <taxon>Pooideae</taxon>
        <taxon>Stipodae</taxon>
        <taxon>Brachypodieae</taxon>
        <taxon>Brachypodium</taxon>
    </lineage>
</organism>
<keyword evidence="1" id="KW-0805">Transcription regulation</keyword>
<feature type="domain" description="HTH myb-type" evidence="7">
    <location>
        <begin position="203"/>
        <end position="254"/>
    </location>
</feature>